<organism evidence="3">
    <name type="scientific">Ananas comosus var. bracteatus</name>
    <name type="common">red pineapple</name>
    <dbReference type="NCBI Taxonomy" id="296719"/>
    <lineage>
        <taxon>Eukaryota</taxon>
        <taxon>Viridiplantae</taxon>
        <taxon>Streptophyta</taxon>
        <taxon>Embryophyta</taxon>
        <taxon>Tracheophyta</taxon>
        <taxon>Spermatophyta</taxon>
        <taxon>Magnoliopsida</taxon>
        <taxon>Liliopsida</taxon>
        <taxon>Poales</taxon>
        <taxon>Bromeliaceae</taxon>
        <taxon>Bromelioideae</taxon>
        <taxon>Ananas</taxon>
    </lineage>
</organism>
<sequence length="193" mass="21706">MSTTSSEREGLELRSPLGATRRVCRRPLEELRGVQSTPFFIEEEEAAALIPGLLEDMAEMCLMRVPFPYQTLARSVFAAWNRTLFRPSFLSLARARTSSSSSSPFLFVFTFHPVSLHLQCQALDLVSRRWFLLPKSPPLFTSLSPSLFPMEAMAPLLLSTPFLRLRLPPLPWRALRPRVAPPALLAYCAATNS</sequence>
<keyword evidence="1" id="KW-0880">Kelch repeat</keyword>
<accession>A0A6V7NIG5</accession>
<keyword evidence="2" id="KW-0677">Repeat</keyword>
<dbReference type="PANTHER" id="PTHR46344:SF4">
    <property type="entry name" value="OS07G0153400 PROTEIN"/>
    <property type="match status" value="1"/>
</dbReference>
<evidence type="ECO:0000256" key="2">
    <source>
        <dbReference type="ARBA" id="ARBA00022737"/>
    </source>
</evidence>
<gene>
    <name evidence="3" type="ORF">CB5_LOCUS1277</name>
</gene>
<reference evidence="3" key="1">
    <citation type="submission" date="2020-07" db="EMBL/GenBank/DDBJ databases">
        <authorList>
            <person name="Lin J."/>
        </authorList>
    </citation>
    <scope>NUCLEOTIDE SEQUENCE</scope>
</reference>
<proteinExistence type="predicted"/>
<dbReference type="EMBL" id="LR862138">
    <property type="protein sequence ID" value="CAD1818066.1"/>
    <property type="molecule type" value="Genomic_DNA"/>
</dbReference>
<evidence type="ECO:0000256" key="1">
    <source>
        <dbReference type="ARBA" id="ARBA00022441"/>
    </source>
</evidence>
<dbReference type="PANTHER" id="PTHR46344">
    <property type="entry name" value="OS02G0202900 PROTEIN"/>
    <property type="match status" value="1"/>
</dbReference>
<evidence type="ECO:0000313" key="3">
    <source>
        <dbReference type="EMBL" id="CAD1818066.1"/>
    </source>
</evidence>
<protein>
    <submittedName>
        <fullName evidence="3">Uncharacterized protein</fullName>
    </submittedName>
</protein>
<dbReference type="AlphaFoldDB" id="A0A6V7NIG5"/>
<name>A0A6V7NIG5_ANACO</name>